<dbReference type="RefSeq" id="WP_347706430.1">
    <property type="nucleotide sequence ID" value="NZ_JBDPZD010000008.1"/>
</dbReference>
<evidence type="ECO:0000259" key="1">
    <source>
        <dbReference type="PROSITE" id="PS50846"/>
    </source>
</evidence>
<dbReference type="CDD" id="cd00371">
    <property type="entry name" value="HMA"/>
    <property type="match status" value="1"/>
</dbReference>
<proteinExistence type="predicted"/>
<dbReference type="Pfam" id="PF00403">
    <property type="entry name" value="HMA"/>
    <property type="match status" value="1"/>
</dbReference>
<name>A0ABV0G7A3_9BURK</name>
<dbReference type="PROSITE" id="PS50846">
    <property type="entry name" value="HMA_2"/>
    <property type="match status" value="1"/>
</dbReference>
<comment type="caution">
    <text evidence="2">The sequence shown here is derived from an EMBL/GenBank/DDBJ whole genome shotgun (WGS) entry which is preliminary data.</text>
</comment>
<protein>
    <submittedName>
        <fullName evidence="2">Heavy-metal-associated domain-containing protein</fullName>
    </submittedName>
</protein>
<reference evidence="2 3" key="1">
    <citation type="submission" date="2024-05" db="EMBL/GenBank/DDBJ databases">
        <title>Roseateles sp. DJS-2-20 16S ribosomal RNA gene Genome sequencing and assembly.</title>
        <authorList>
            <person name="Woo H."/>
        </authorList>
    </citation>
    <scope>NUCLEOTIDE SEQUENCE [LARGE SCALE GENOMIC DNA]</scope>
    <source>
        <strain evidence="2 3">DJS-2-20</strain>
    </source>
</reference>
<organism evidence="2 3">
    <name type="scientific">Roseateles paludis</name>
    <dbReference type="NCBI Taxonomy" id="3145238"/>
    <lineage>
        <taxon>Bacteria</taxon>
        <taxon>Pseudomonadati</taxon>
        <taxon>Pseudomonadota</taxon>
        <taxon>Betaproteobacteria</taxon>
        <taxon>Burkholderiales</taxon>
        <taxon>Sphaerotilaceae</taxon>
        <taxon>Roseateles</taxon>
    </lineage>
</organism>
<evidence type="ECO:0000313" key="2">
    <source>
        <dbReference type="EMBL" id="MEO3693616.1"/>
    </source>
</evidence>
<dbReference type="InterPro" id="IPR036163">
    <property type="entry name" value="HMA_dom_sf"/>
</dbReference>
<gene>
    <name evidence="2" type="ORF">ABDJ85_19255</name>
</gene>
<dbReference type="SUPFAM" id="SSF55008">
    <property type="entry name" value="HMA, heavy metal-associated domain"/>
    <property type="match status" value="1"/>
</dbReference>
<sequence>MSTTTHTFTLPDMSCGGCVQSITRAAQAVDPAATVQADLPQHRVTVTSSQPREALARAIADAGFDEAPAA</sequence>
<dbReference type="Proteomes" id="UP001495147">
    <property type="component" value="Unassembled WGS sequence"/>
</dbReference>
<dbReference type="InterPro" id="IPR006121">
    <property type="entry name" value="HMA_dom"/>
</dbReference>
<dbReference type="Gene3D" id="3.30.70.100">
    <property type="match status" value="1"/>
</dbReference>
<dbReference type="EMBL" id="JBDPZD010000008">
    <property type="protein sequence ID" value="MEO3693616.1"/>
    <property type="molecule type" value="Genomic_DNA"/>
</dbReference>
<evidence type="ECO:0000313" key="3">
    <source>
        <dbReference type="Proteomes" id="UP001495147"/>
    </source>
</evidence>
<accession>A0ABV0G7A3</accession>
<feature type="domain" description="HMA" evidence="1">
    <location>
        <begin position="4"/>
        <end position="67"/>
    </location>
</feature>
<keyword evidence="3" id="KW-1185">Reference proteome</keyword>